<proteinExistence type="predicted"/>
<reference evidence="1 2" key="1">
    <citation type="submission" date="2021-07" db="EMBL/GenBank/DDBJ databases">
        <title>The Aristolochia fimbriata genome: insights into angiosperm evolution, floral development and chemical biosynthesis.</title>
        <authorList>
            <person name="Jiao Y."/>
        </authorList>
    </citation>
    <scope>NUCLEOTIDE SEQUENCE [LARGE SCALE GENOMIC DNA]</scope>
    <source>
        <strain evidence="1">IBCAS-2021</strain>
        <tissue evidence="1">Leaf</tissue>
    </source>
</reference>
<sequence>MGRVMGQRHGKGYGTTLLGGLWDNGEGYGTTLCGGLWDNVIERVMKQCHREGYRTTSWESWSIACARIDPISIPALENGHDLHAPSFRVTVDSMNCSP</sequence>
<protein>
    <submittedName>
        <fullName evidence="1">Uncharacterized protein</fullName>
    </submittedName>
</protein>
<dbReference type="EMBL" id="JAINDJ010000004">
    <property type="protein sequence ID" value="KAG9449586.1"/>
    <property type="molecule type" value="Genomic_DNA"/>
</dbReference>
<gene>
    <name evidence="1" type="ORF">H6P81_009551</name>
</gene>
<evidence type="ECO:0000313" key="1">
    <source>
        <dbReference type="EMBL" id="KAG9449586.1"/>
    </source>
</evidence>
<organism evidence="1 2">
    <name type="scientific">Aristolochia fimbriata</name>
    <name type="common">White veined hardy Dutchman's pipe vine</name>
    <dbReference type="NCBI Taxonomy" id="158543"/>
    <lineage>
        <taxon>Eukaryota</taxon>
        <taxon>Viridiplantae</taxon>
        <taxon>Streptophyta</taxon>
        <taxon>Embryophyta</taxon>
        <taxon>Tracheophyta</taxon>
        <taxon>Spermatophyta</taxon>
        <taxon>Magnoliopsida</taxon>
        <taxon>Magnoliidae</taxon>
        <taxon>Piperales</taxon>
        <taxon>Aristolochiaceae</taxon>
        <taxon>Aristolochia</taxon>
    </lineage>
</organism>
<dbReference type="Proteomes" id="UP000825729">
    <property type="component" value="Unassembled WGS sequence"/>
</dbReference>
<name>A0AAV7EMC1_ARIFI</name>
<comment type="caution">
    <text evidence="1">The sequence shown here is derived from an EMBL/GenBank/DDBJ whole genome shotgun (WGS) entry which is preliminary data.</text>
</comment>
<dbReference type="AlphaFoldDB" id="A0AAV7EMC1"/>
<accession>A0AAV7EMC1</accession>
<evidence type="ECO:0000313" key="2">
    <source>
        <dbReference type="Proteomes" id="UP000825729"/>
    </source>
</evidence>
<keyword evidence="2" id="KW-1185">Reference proteome</keyword>